<name>A0A1T4TC14_9HYPH</name>
<dbReference type="Proteomes" id="UP000190092">
    <property type="component" value="Unassembled WGS sequence"/>
</dbReference>
<dbReference type="RefSeq" id="WP_085937746.1">
    <property type="nucleotide sequence ID" value="NZ_FUWJ01000015.1"/>
</dbReference>
<keyword evidence="2" id="KW-0675">Receptor</keyword>
<accession>A0A1T4TC14</accession>
<dbReference type="PANTHER" id="PTHR42928:SF5">
    <property type="entry name" value="BLR1237 PROTEIN"/>
    <property type="match status" value="1"/>
</dbReference>
<dbReference type="OrthoDB" id="9780943at2"/>
<protein>
    <submittedName>
        <fullName evidence="2">Tripartite-type tricarboxylate transporter, receptor component TctC</fullName>
    </submittedName>
</protein>
<keyword evidence="3" id="KW-1185">Reference proteome</keyword>
<organism evidence="2 3">
    <name type="scientific">Enhydrobacter aerosaccus</name>
    <dbReference type="NCBI Taxonomy" id="225324"/>
    <lineage>
        <taxon>Bacteria</taxon>
        <taxon>Pseudomonadati</taxon>
        <taxon>Pseudomonadota</taxon>
        <taxon>Alphaproteobacteria</taxon>
        <taxon>Hyphomicrobiales</taxon>
        <taxon>Enhydrobacter</taxon>
    </lineage>
</organism>
<dbReference type="Gene3D" id="3.40.190.10">
    <property type="entry name" value="Periplasmic binding protein-like II"/>
    <property type="match status" value="1"/>
</dbReference>
<dbReference type="InterPro" id="IPR042100">
    <property type="entry name" value="Bug_dom1"/>
</dbReference>
<evidence type="ECO:0000313" key="3">
    <source>
        <dbReference type="Proteomes" id="UP000190092"/>
    </source>
</evidence>
<dbReference type="STRING" id="225324.SAMN02745126_06006"/>
<evidence type="ECO:0000313" key="2">
    <source>
        <dbReference type="EMBL" id="SKA38100.1"/>
    </source>
</evidence>
<proteinExistence type="inferred from homology"/>
<dbReference type="EMBL" id="FUWJ01000015">
    <property type="protein sequence ID" value="SKA38100.1"/>
    <property type="molecule type" value="Genomic_DNA"/>
</dbReference>
<dbReference type="AlphaFoldDB" id="A0A1T4TC14"/>
<sequence length="329" mass="35041">MPFTLSRRQSVAWLGAAPAILPALAHGQGILPDKPLRIVVGFAAGGGTDLMARLIAAQLQRRISQRIVVENKPGATGATAGEILKNGPSDGSLIALMPSTTLAARVVTPGFPFDPLIDITPITEVGTFQGAFAVSPTTPAQTVAEYIDWVKGDPQQRGKVGTTAADLTLDFYIRLFSREFGVKLTGVPFRGAGSLIHDMSEGLIPAGFAGVPSFLAAYRGKQIRILAISGHNRLAVAPNIPVVRDVGHPELEIVEWYGFFSAPMVPARVILEWNRVLVTTIQSSDVSEQLAQFGLEVQTSTPEETVALIATHLKRWHDLVTSLGGTPAN</sequence>
<dbReference type="PANTHER" id="PTHR42928">
    <property type="entry name" value="TRICARBOXYLATE-BINDING PROTEIN"/>
    <property type="match status" value="1"/>
</dbReference>
<comment type="similarity">
    <text evidence="1">Belongs to the UPF0065 (bug) family.</text>
</comment>
<gene>
    <name evidence="2" type="ORF">SAMN02745126_06006</name>
</gene>
<evidence type="ECO:0000256" key="1">
    <source>
        <dbReference type="ARBA" id="ARBA00006987"/>
    </source>
</evidence>
<dbReference type="InterPro" id="IPR005064">
    <property type="entry name" value="BUG"/>
</dbReference>
<reference evidence="3" key="1">
    <citation type="submission" date="2017-02" db="EMBL/GenBank/DDBJ databases">
        <authorList>
            <person name="Varghese N."/>
            <person name="Submissions S."/>
        </authorList>
    </citation>
    <scope>NUCLEOTIDE SEQUENCE [LARGE SCALE GENOMIC DNA]</scope>
    <source>
        <strain evidence="3">ATCC 27094</strain>
    </source>
</reference>
<dbReference type="Gene3D" id="3.40.190.150">
    <property type="entry name" value="Bordetella uptake gene, domain 1"/>
    <property type="match status" value="1"/>
</dbReference>
<dbReference type="Pfam" id="PF03401">
    <property type="entry name" value="TctC"/>
    <property type="match status" value="1"/>
</dbReference>
<dbReference type="PIRSF" id="PIRSF017082">
    <property type="entry name" value="YflP"/>
    <property type="match status" value="1"/>
</dbReference>